<dbReference type="Pfam" id="PF05853">
    <property type="entry name" value="BKACE"/>
    <property type="match status" value="1"/>
</dbReference>
<evidence type="ECO:0000256" key="1">
    <source>
        <dbReference type="ARBA" id="ARBA00001947"/>
    </source>
</evidence>
<dbReference type="InterPro" id="IPR013785">
    <property type="entry name" value="Aldolase_TIM"/>
</dbReference>
<dbReference type="EMBL" id="JAICBX010000001">
    <property type="protein sequence ID" value="MBW8636340.1"/>
    <property type="molecule type" value="Genomic_DNA"/>
</dbReference>
<dbReference type="InterPro" id="IPR008567">
    <property type="entry name" value="BKACE"/>
</dbReference>
<keyword evidence="6" id="KW-1185">Reference proteome</keyword>
<keyword evidence="2" id="KW-0808">Transferase</keyword>
<comment type="caution">
    <text evidence="5">The sequence shown here is derived from an EMBL/GenBank/DDBJ whole genome shotgun (WGS) entry which is preliminary data.</text>
</comment>
<gene>
    <name evidence="5" type="ORF">K1W69_03990</name>
</gene>
<protein>
    <submittedName>
        <fullName evidence="5">3-keto-5-aminohexanoate cleavage protein</fullName>
    </submittedName>
</protein>
<organism evidence="5 6">
    <name type="scientific">Flavimaribacter sediminis</name>
    <dbReference type="NCBI Taxonomy" id="2865987"/>
    <lineage>
        <taxon>Bacteria</taxon>
        <taxon>Pseudomonadati</taxon>
        <taxon>Pseudomonadota</taxon>
        <taxon>Alphaproteobacteria</taxon>
        <taxon>Hyphomicrobiales</taxon>
        <taxon>Rhizobiaceae</taxon>
        <taxon>Flavimaribacter</taxon>
    </lineage>
</organism>
<dbReference type="AlphaFoldDB" id="A0AAE2ZKT7"/>
<dbReference type="Gene3D" id="3.20.20.70">
    <property type="entry name" value="Aldolase class I"/>
    <property type="match status" value="1"/>
</dbReference>
<evidence type="ECO:0000313" key="5">
    <source>
        <dbReference type="EMBL" id="MBW8636340.1"/>
    </source>
</evidence>
<dbReference type="GO" id="GO:0046872">
    <property type="term" value="F:metal ion binding"/>
    <property type="evidence" value="ECO:0007669"/>
    <property type="project" value="UniProtKB-KW"/>
</dbReference>
<dbReference type="GO" id="GO:0043720">
    <property type="term" value="F:3-keto-5-aminohexanoate cleavage activity"/>
    <property type="evidence" value="ECO:0007669"/>
    <property type="project" value="InterPro"/>
</dbReference>
<sequence>MTEKTIITCAATGASLTPSMSPYLPISPEEISTQSVAASKAGAAIIHLHARNPDGTPTNDTEVWREIVSGIRDNCDSLINMSASLGKTSKERLSAVVELRPDLATVIVGSMNYGLFRKAENQGVSEFESEWEKEAFGPSSYEIVTDNNFAKIGEMLDILIAEDIAIEFECYDVGHLYILDYHLSKKNVKRPIIVQFLTGILGGIASHPQHLVHMKTTAEQLFGSELKLFIHGTGMANIRTATAGGLLGTHIRIGQEDNLFDKPGVPFESNAAQVERMRLIFDALNIEVANATEAREILQLS</sequence>
<accession>A0AAE2ZKT7</accession>
<dbReference type="PANTHER" id="PTHR37418:SF2">
    <property type="entry name" value="3-KETO-5-AMINOHEXANOATE CLEAVAGE ENZYME"/>
    <property type="match status" value="1"/>
</dbReference>
<dbReference type="RefSeq" id="WP_220227033.1">
    <property type="nucleotide sequence ID" value="NZ_JAICBX010000001.1"/>
</dbReference>
<reference evidence="5" key="1">
    <citation type="submission" date="2021-08" db="EMBL/GenBank/DDBJ databases">
        <title>Hoeflea bacterium WL0058 sp. nov., isolated from the sediment.</title>
        <authorList>
            <person name="Wang L."/>
            <person name="Zhang D."/>
        </authorList>
    </citation>
    <scope>NUCLEOTIDE SEQUENCE</scope>
    <source>
        <strain evidence="5">WL0058</strain>
    </source>
</reference>
<name>A0AAE2ZKT7_9HYPH</name>
<comment type="cofactor">
    <cofactor evidence="1">
        <name>Zn(2+)</name>
        <dbReference type="ChEBI" id="CHEBI:29105"/>
    </cofactor>
</comment>
<evidence type="ECO:0000256" key="3">
    <source>
        <dbReference type="ARBA" id="ARBA00022723"/>
    </source>
</evidence>
<evidence type="ECO:0000256" key="2">
    <source>
        <dbReference type="ARBA" id="ARBA00022679"/>
    </source>
</evidence>
<dbReference type="Proteomes" id="UP001196509">
    <property type="component" value="Unassembled WGS sequence"/>
</dbReference>
<proteinExistence type="predicted"/>
<keyword evidence="3" id="KW-0479">Metal-binding</keyword>
<evidence type="ECO:0000313" key="6">
    <source>
        <dbReference type="Proteomes" id="UP001196509"/>
    </source>
</evidence>
<dbReference type="PANTHER" id="PTHR37418">
    <property type="entry name" value="3-KETO-5-AMINOHEXANOATE CLEAVAGE ENZYME-RELATED"/>
    <property type="match status" value="1"/>
</dbReference>
<keyword evidence="4" id="KW-0862">Zinc</keyword>
<evidence type="ECO:0000256" key="4">
    <source>
        <dbReference type="ARBA" id="ARBA00022833"/>
    </source>
</evidence>